<gene>
    <name evidence="3" type="ORF">EOD40_15150</name>
</gene>
<dbReference type="OrthoDB" id="663853at2"/>
<dbReference type="Proteomes" id="UP000285211">
    <property type="component" value="Unassembled WGS sequence"/>
</dbReference>
<name>A0A437KMX7_9FLAO</name>
<keyword evidence="4" id="KW-1185">Reference proteome</keyword>
<dbReference type="Gene3D" id="3.90.470.20">
    <property type="entry name" value="4'-phosphopantetheinyl transferase domain"/>
    <property type="match status" value="1"/>
</dbReference>
<dbReference type="GO" id="GO:0000287">
    <property type="term" value="F:magnesium ion binding"/>
    <property type="evidence" value="ECO:0007669"/>
    <property type="project" value="InterPro"/>
</dbReference>
<evidence type="ECO:0000259" key="2">
    <source>
        <dbReference type="Pfam" id="PF01648"/>
    </source>
</evidence>
<proteinExistence type="predicted"/>
<dbReference type="SUPFAM" id="SSF56214">
    <property type="entry name" value="4'-phosphopantetheinyl transferase"/>
    <property type="match status" value="1"/>
</dbReference>
<comment type="caution">
    <text evidence="3">The sequence shown here is derived from an EMBL/GenBank/DDBJ whole genome shotgun (WGS) entry which is preliminary data.</text>
</comment>
<evidence type="ECO:0000256" key="1">
    <source>
        <dbReference type="ARBA" id="ARBA00022679"/>
    </source>
</evidence>
<organism evidence="3 4">
    <name type="scientific">Flavobacterium sufflavum</name>
    <dbReference type="NCBI Taxonomy" id="1921138"/>
    <lineage>
        <taxon>Bacteria</taxon>
        <taxon>Pseudomonadati</taxon>
        <taxon>Bacteroidota</taxon>
        <taxon>Flavobacteriia</taxon>
        <taxon>Flavobacteriales</taxon>
        <taxon>Flavobacteriaceae</taxon>
        <taxon>Flavobacterium</taxon>
    </lineage>
</organism>
<accession>A0A437KMX7</accession>
<feature type="domain" description="4'-phosphopantetheinyl transferase" evidence="2">
    <location>
        <begin position="2"/>
        <end position="84"/>
    </location>
</feature>
<dbReference type="Pfam" id="PF01648">
    <property type="entry name" value="ACPS"/>
    <property type="match status" value="1"/>
</dbReference>
<protein>
    <submittedName>
        <fullName evidence="3">4-phosphopantetheinyl transferase family protein</fullName>
    </submittedName>
</protein>
<sequence length="161" mass="18533">MIGNDIVDLALARKESNWKRKGFLDKIFNHDEQLLVANTENPEVMVWNLWSRKEAAYKVYNREIGIRGFIPMQLICFYENEIKGTVSCNGRIYYTETIVTKDFIYTIATAKPDLFSQIKKINSDCKIIKTNGIPFVIDAQTAILSPVSITHHGRFWEGITL</sequence>
<dbReference type="InterPro" id="IPR008278">
    <property type="entry name" value="4-PPantetheinyl_Trfase_dom"/>
</dbReference>
<dbReference type="InterPro" id="IPR037143">
    <property type="entry name" value="4-PPantetheinyl_Trfase_dom_sf"/>
</dbReference>
<dbReference type="AlphaFoldDB" id="A0A437KMX7"/>
<dbReference type="EMBL" id="SACJ01000012">
    <property type="protein sequence ID" value="RVT72747.1"/>
    <property type="molecule type" value="Genomic_DNA"/>
</dbReference>
<evidence type="ECO:0000313" key="4">
    <source>
        <dbReference type="Proteomes" id="UP000285211"/>
    </source>
</evidence>
<dbReference type="GO" id="GO:0008897">
    <property type="term" value="F:holo-[acyl-carrier-protein] synthase activity"/>
    <property type="evidence" value="ECO:0007669"/>
    <property type="project" value="InterPro"/>
</dbReference>
<dbReference type="RefSeq" id="WP_128196961.1">
    <property type="nucleotide sequence ID" value="NZ_SACJ01000012.1"/>
</dbReference>
<reference evidence="3 4" key="1">
    <citation type="submission" date="2019-01" db="EMBL/GenBank/DDBJ databases">
        <authorList>
            <person name="Chen W.-M."/>
        </authorList>
    </citation>
    <scope>NUCLEOTIDE SEQUENCE [LARGE SCALE GENOMIC DNA]</scope>
    <source>
        <strain evidence="3 4">BBQ-12</strain>
    </source>
</reference>
<keyword evidence="1 3" id="KW-0808">Transferase</keyword>
<evidence type="ECO:0000313" key="3">
    <source>
        <dbReference type="EMBL" id="RVT72747.1"/>
    </source>
</evidence>